<comment type="similarity">
    <text evidence="2">Belongs to the OMP decarboxylase family. Type 2 subfamily.</text>
</comment>
<evidence type="ECO:0000256" key="4">
    <source>
        <dbReference type="ARBA" id="ARBA00022975"/>
    </source>
</evidence>
<comment type="caution">
    <text evidence="9">The sequence shown here is derived from an EMBL/GenBank/DDBJ whole genome shotgun (WGS) entry which is preliminary data.</text>
</comment>
<dbReference type="SMART" id="SM00934">
    <property type="entry name" value="OMPdecase"/>
    <property type="match status" value="1"/>
</dbReference>
<keyword evidence="4" id="KW-0665">Pyrimidine biosynthesis</keyword>
<reference evidence="9 10" key="1">
    <citation type="submission" date="2021-04" db="EMBL/GenBank/DDBJ databases">
        <authorList>
            <person name="Pira H."/>
            <person name="Risdian C."/>
            <person name="Wink J."/>
        </authorList>
    </citation>
    <scope>NUCLEOTIDE SEQUENCE [LARGE SCALE GENOMIC DNA]</scope>
    <source>
        <strain evidence="9 10">WH53</strain>
    </source>
</reference>
<evidence type="ECO:0000313" key="9">
    <source>
        <dbReference type="EMBL" id="MBU2711781.1"/>
    </source>
</evidence>
<dbReference type="NCBIfam" id="TIGR02127">
    <property type="entry name" value="pyrF_sub2"/>
    <property type="match status" value="1"/>
</dbReference>
<dbReference type="Gene3D" id="3.20.20.70">
    <property type="entry name" value="Aldolase class I"/>
    <property type="match status" value="1"/>
</dbReference>
<proteinExistence type="inferred from homology"/>
<evidence type="ECO:0000256" key="5">
    <source>
        <dbReference type="ARBA" id="ARBA00023239"/>
    </source>
</evidence>
<dbReference type="InterPro" id="IPR001754">
    <property type="entry name" value="OMPdeCOase_dom"/>
</dbReference>
<dbReference type="SUPFAM" id="SSF51366">
    <property type="entry name" value="Ribulose-phoshate binding barrel"/>
    <property type="match status" value="1"/>
</dbReference>
<dbReference type="RefSeq" id="WP_215819940.1">
    <property type="nucleotide sequence ID" value="NZ_JAGSOY010000025.1"/>
</dbReference>
<dbReference type="GO" id="GO:0004590">
    <property type="term" value="F:orotidine-5'-phosphate decarboxylase activity"/>
    <property type="evidence" value="ECO:0007669"/>
    <property type="project" value="UniProtKB-EC"/>
</dbReference>
<keyword evidence="3" id="KW-0210">Decarboxylase</keyword>
<name>A0ABS5ZEP8_9GAMM</name>
<dbReference type="EC" id="4.1.1.23" evidence="7"/>
<dbReference type="PANTHER" id="PTHR43375:SF1">
    <property type="entry name" value="OROTIDINE 5'-PHOSPHATE DECARBOXYLASE"/>
    <property type="match status" value="1"/>
</dbReference>
<feature type="domain" description="Orotidine 5'-phosphate decarboxylase" evidence="8">
    <location>
        <begin position="33"/>
        <end position="285"/>
    </location>
</feature>
<sequence length="305" mass="33854">MSLVQSYSPRSPTLQATSSFLTKIVDSIDKSGNIVLGIDPSLNNIPTCFNQSHRIEATLEVYCRELLNAAVGKVAAVKFQSACFEQYGLLGMVALSNSLSYARQLNYIIILDAKRGDIAETNQCYAKAYLDNSNKADSFLVDAITVSPWLGIDALMPFITLAEQYGKGLFLVLRSSNPGSDTVQNFMGNNIKLSEYIINNLLEIFASESKLSQVIGFVVGATLPRESERIRHYLPESMFLVPGMGAQGGQCKIKQAFFGKVTSRTLFPLSRSITLMSRDISRNEFNRVILKRLNDYREQLAETML</sequence>
<protein>
    <recommendedName>
        <fullName evidence="7">Orotidine-5'-phosphate decarboxylase</fullName>
        <ecNumber evidence="7">4.1.1.23</ecNumber>
    </recommendedName>
</protein>
<dbReference type="InterPro" id="IPR018089">
    <property type="entry name" value="OMPdecase_AS"/>
</dbReference>
<dbReference type="PANTHER" id="PTHR43375">
    <property type="entry name" value="OROTIDINE 5'-PHOSPHATE DECARBOXYLASE"/>
    <property type="match status" value="1"/>
</dbReference>
<organism evidence="9 10">
    <name type="scientific">Zooshikella harenae</name>
    <dbReference type="NCBI Taxonomy" id="2827238"/>
    <lineage>
        <taxon>Bacteria</taxon>
        <taxon>Pseudomonadati</taxon>
        <taxon>Pseudomonadota</taxon>
        <taxon>Gammaproteobacteria</taxon>
        <taxon>Oceanospirillales</taxon>
        <taxon>Zooshikellaceae</taxon>
        <taxon>Zooshikella</taxon>
    </lineage>
</organism>
<keyword evidence="10" id="KW-1185">Reference proteome</keyword>
<evidence type="ECO:0000259" key="8">
    <source>
        <dbReference type="SMART" id="SM00934"/>
    </source>
</evidence>
<evidence type="ECO:0000256" key="7">
    <source>
        <dbReference type="NCBIfam" id="TIGR02127"/>
    </source>
</evidence>
<comment type="catalytic activity">
    <reaction evidence="6">
        <text>orotidine 5'-phosphate + H(+) = UMP + CO2</text>
        <dbReference type="Rhea" id="RHEA:11596"/>
        <dbReference type="ChEBI" id="CHEBI:15378"/>
        <dbReference type="ChEBI" id="CHEBI:16526"/>
        <dbReference type="ChEBI" id="CHEBI:57538"/>
        <dbReference type="ChEBI" id="CHEBI:57865"/>
        <dbReference type="EC" id="4.1.1.23"/>
    </reaction>
</comment>
<evidence type="ECO:0000256" key="3">
    <source>
        <dbReference type="ARBA" id="ARBA00022793"/>
    </source>
</evidence>
<dbReference type="InterPro" id="IPR011995">
    <property type="entry name" value="OMPdecase_type-2"/>
</dbReference>
<gene>
    <name evidence="9" type="primary">pyrF</name>
    <name evidence="9" type="ORF">KCG35_11980</name>
</gene>
<dbReference type="EMBL" id="JAGSOY010000025">
    <property type="protein sequence ID" value="MBU2711781.1"/>
    <property type="molecule type" value="Genomic_DNA"/>
</dbReference>
<evidence type="ECO:0000256" key="6">
    <source>
        <dbReference type="ARBA" id="ARBA00049157"/>
    </source>
</evidence>
<dbReference type="InterPro" id="IPR011060">
    <property type="entry name" value="RibuloseP-bd_barrel"/>
</dbReference>
<keyword evidence="5 9" id="KW-0456">Lyase</keyword>
<dbReference type="Pfam" id="PF00215">
    <property type="entry name" value="OMPdecase"/>
    <property type="match status" value="1"/>
</dbReference>
<dbReference type="CDD" id="cd04725">
    <property type="entry name" value="OMP_decarboxylase_like"/>
    <property type="match status" value="1"/>
</dbReference>
<dbReference type="PROSITE" id="PS00156">
    <property type="entry name" value="OMPDECASE"/>
    <property type="match status" value="1"/>
</dbReference>
<comment type="pathway">
    <text evidence="1">Pyrimidine metabolism; UMP biosynthesis via de novo pathway; UMP from orotate: step 2/2.</text>
</comment>
<evidence type="ECO:0000313" key="10">
    <source>
        <dbReference type="Proteomes" id="UP000690515"/>
    </source>
</evidence>
<dbReference type="Proteomes" id="UP000690515">
    <property type="component" value="Unassembled WGS sequence"/>
</dbReference>
<evidence type="ECO:0000256" key="2">
    <source>
        <dbReference type="ARBA" id="ARBA00008847"/>
    </source>
</evidence>
<accession>A0ABS5ZEP8</accession>
<evidence type="ECO:0000256" key="1">
    <source>
        <dbReference type="ARBA" id="ARBA00004861"/>
    </source>
</evidence>
<dbReference type="InterPro" id="IPR013785">
    <property type="entry name" value="Aldolase_TIM"/>
</dbReference>